<feature type="domain" description="Acetyl-CoA hydrolase/transferase C-terminal" evidence="1">
    <location>
        <begin position="385"/>
        <end position="539"/>
    </location>
</feature>
<dbReference type="GO" id="GO:0006083">
    <property type="term" value="P:acetate metabolic process"/>
    <property type="evidence" value="ECO:0007669"/>
    <property type="project" value="InterPro"/>
</dbReference>
<dbReference type="GO" id="GO:0008775">
    <property type="term" value="F:acetate CoA-transferase activity"/>
    <property type="evidence" value="ECO:0007669"/>
    <property type="project" value="InterPro"/>
</dbReference>
<evidence type="ECO:0000259" key="1">
    <source>
        <dbReference type="Pfam" id="PF13336"/>
    </source>
</evidence>
<sequence length="550" mass="60096">MFCRGIGVRPRVTGQTIRSFSSTLARYRIVPGSLENREVSYPIKGKTTHLTDIKNAFDAIKSGDNIFVHGMAATPTPLLQELCKHVKAHDLKGIKLHHLHLEGPVPWTAPDMKTHIRSNSLFTGANLRKAVNDGQPFRTSCCLHGMTSNIYACVQLYCHCFVDSVLAGTADFNSTFLHEVPLLFTTGAIKLDAAIIQASFNPFLSFTCFSLFTEAMTSEIGEYKLAHVLADKVSPPDANGYCTLGTSVDATRAAITHCKHIIAMSNKNFPRTQGDSVIHQSHIDVMVECNDQKLHERHLAGKATAEEKKIGEIIAHNLVDNGATLQMGIGAIPDAALAALRGHKDLAIHTEMFSDGVLDLVECNAITNSKKDLHPGKMVVSFVYGSTRLYNFLNDNPTVFMGDVTWVNDPAVIRRMPKMTAINSAVEIDLTGQVVSDSVGTRFLSGFGGQVDFIWGATIANDGLGRPIIALPSATKKGVSKIVPFINQGAGVVTSRAHVHYVVTEHGIAQLWGRNMRQRAYELIKIAHPDHRSELEKAAFNRLKVMPSPD</sequence>
<dbReference type="InterPro" id="IPR038460">
    <property type="entry name" value="AcetylCoA_hyd_C_sf"/>
</dbReference>
<evidence type="ECO:0000313" key="3">
    <source>
        <dbReference type="WBParaSite" id="ALUE_0000976101-mRNA-1"/>
    </source>
</evidence>
<dbReference type="InterPro" id="IPR037171">
    <property type="entry name" value="NagB/RpiA_transferase-like"/>
</dbReference>
<dbReference type="SUPFAM" id="SSF100950">
    <property type="entry name" value="NagB/RpiA/CoA transferase-like"/>
    <property type="match status" value="3"/>
</dbReference>
<dbReference type="InterPro" id="IPR026888">
    <property type="entry name" value="AcetylCoA_hyd_C"/>
</dbReference>
<dbReference type="InterPro" id="IPR046433">
    <property type="entry name" value="ActCoA_hydro"/>
</dbReference>
<dbReference type="Gene3D" id="3.30.750.70">
    <property type="entry name" value="4-hydroxybutyrate coenzyme like domains"/>
    <property type="match status" value="1"/>
</dbReference>
<reference evidence="3" key="1">
    <citation type="submission" date="2017-02" db="UniProtKB">
        <authorList>
            <consortium name="WormBaseParasite"/>
        </authorList>
    </citation>
    <scope>IDENTIFICATION</scope>
</reference>
<dbReference type="Proteomes" id="UP000036681">
    <property type="component" value="Unplaced"/>
</dbReference>
<dbReference type="GO" id="GO:0005739">
    <property type="term" value="C:mitochondrion"/>
    <property type="evidence" value="ECO:0007669"/>
    <property type="project" value="TreeGrafter"/>
</dbReference>
<proteinExistence type="predicted"/>
<dbReference type="PANTHER" id="PTHR21432">
    <property type="entry name" value="ACETYL-COA HYDROLASE-RELATED"/>
    <property type="match status" value="1"/>
</dbReference>
<keyword evidence="2" id="KW-1185">Reference proteome</keyword>
<evidence type="ECO:0000313" key="2">
    <source>
        <dbReference type="Proteomes" id="UP000036681"/>
    </source>
</evidence>
<dbReference type="PANTHER" id="PTHR21432:SF20">
    <property type="entry name" value="ACETYL-COA HYDROLASE"/>
    <property type="match status" value="1"/>
</dbReference>
<protein>
    <submittedName>
        <fullName evidence="3">AcetylCoA_hyd_C domain-containing protein</fullName>
    </submittedName>
</protein>
<accession>A0A0M3I0R7</accession>
<name>A0A0M3I0R7_ASCLU</name>
<dbReference type="Pfam" id="PF13336">
    <property type="entry name" value="AcetylCoA_hyd_C"/>
    <property type="match status" value="1"/>
</dbReference>
<organism evidence="2 3">
    <name type="scientific">Ascaris lumbricoides</name>
    <name type="common">Giant roundworm</name>
    <dbReference type="NCBI Taxonomy" id="6252"/>
    <lineage>
        <taxon>Eukaryota</taxon>
        <taxon>Metazoa</taxon>
        <taxon>Ecdysozoa</taxon>
        <taxon>Nematoda</taxon>
        <taxon>Chromadorea</taxon>
        <taxon>Rhabditida</taxon>
        <taxon>Spirurina</taxon>
        <taxon>Ascaridomorpha</taxon>
        <taxon>Ascaridoidea</taxon>
        <taxon>Ascarididae</taxon>
        <taxon>Ascaris</taxon>
    </lineage>
</organism>
<dbReference type="WBParaSite" id="ALUE_0000976101-mRNA-1">
    <property type="protein sequence ID" value="ALUE_0000976101-mRNA-1"/>
    <property type="gene ID" value="ALUE_0000976101"/>
</dbReference>
<dbReference type="AlphaFoldDB" id="A0A0M3I0R7"/>
<dbReference type="Gene3D" id="3.40.1080.10">
    <property type="entry name" value="Glutaconate Coenzyme A-transferase"/>
    <property type="match status" value="1"/>
</dbReference>
<dbReference type="Gene3D" id="3.40.1080.20">
    <property type="entry name" value="Acetyl-CoA hydrolase/transferase C-terminal domain"/>
    <property type="match status" value="1"/>
</dbReference>